<dbReference type="InterPro" id="IPR011761">
    <property type="entry name" value="ATP-grasp"/>
</dbReference>
<evidence type="ECO:0000256" key="1">
    <source>
        <dbReference type="ARBA" id="ARBA00022598"/>
    </source>
</evidence>
<dbReference type="InterPro" id="IPR003806">
    <property type="entry name" value="ATP-grasp_PylC-type"/>
</dbReference>
<evidence type="ECO:0000313" key="7">
    <source>
        <dbReference type="Proteomes" id="UP000294902"/>
    </source>
</evidence>
<keyword evidence="1" id="KW-0436">Ligase</keyword>
<dbReference type="Gene3D" id="3.30.1490.20">
    <property type="entry name" value="ATP-grasp fold, A domain"/>
    <property type="match status" value="1"/>
</dbReference>
<dbReference type="Gene3D" id="3.40.50.20">
    <property type="match status" value="1"/>
</dbReference>
<evidence type="ECO:0000259" key="5">
    <source>
        <dbReference type="PROSITE" id="PS50975"/>
    </source>
</evidence>
<sequence>MNILLTAIGKRVQLIKYFKEKFNIIGVDASNQTPGSHFTNKFYTAPPCTHKQYINVLLEICLKEKINILIPLLESEFFLLDMNREKFQEIGTFIMLSDIDVLTICNDKWATYKFFKENSINTPISHIKIIDEKLEFPLIIKPRQGMGSKQVFKVKDKEELEFYIKRIEKPLIQEFVQGVEYTIDCFCDEEGCPIAIIPRERIEIRAGEVSKSKTIKSWDIIDAAVNVCRKLKAIGPITIQCIKMHTGEIKFIEINSRLGGGVPLAFQAGVNYGELMMQLAMKEKIYPMIGEFKEITMLRYDEAVFYESCNI</sequence>
<name>A0A4R3MJX2_9FIRM</name>
<keyword evidence="7" id="KW-1185">Reference proteome</keyword>
<evidence type="ECO:0000256" key="3">
    <source>
        <dbReference type="ARBA" id="ARBA00022840"/>
    </source>
</evidence>
<dbReference type="Proteomes" id="UP000294902">
    <property type="component" value="Unassembled WGS sequence"/>
</dbReference>
<keyword evidence="3 4" id="KW-0067">ATP-binding</keyword>
<dbReference type="AlphaFoldDB" id="A0A4R3MJX2"/>
<proteinExistence type="predicted"/>
<feature type="domain" description="ATP-grasp" evidence="5">
    <location>
        <begin position="99"/>
        <end position="281"/>
    </location>
</feature>
<dbReference type="InterPro" id="IPR013815">
    <property type="entry name" value="ATP_grasp_subdomain_1"/>
</dbReference>
<evidence type="ECO:0000313" key="6">
    <source>
        <dbReference type="EMBL" id="TCT14034.1"/>
    </source>
</evidence>
<dbReference type="InterPro" id="IPR048764">
    <property type="entry name" value="PylC_N"/>
</dbReference>
<dbReference type="PANTHER" id="PTHR43585:SF2">
    <property type="entry name" value="ATP-GRASP ENZYME FSQD"/>
    <property type="match status" value="1"/>
</dbReference>
<dbReference type="SUPFAM" id="SSF56059">
    <property type="entry name" value="Glutathione synthetase ATP-binding domain-like"/>
    <property type="match status" value="1"/>
</dbReference>
<accession>A0A4R3MJX2</accession>
<dbReference type="InterPro" id="IPR052032">
    <property type="entry name" value="ATP-dep_AA_Ligase"/>
</dbReference>
<dbReference type="OrthoDB" id="9803907at2"/>
<evidence type="ECO:0000256" key="4">
    <source>
        <dbReference type="PROSITE-ProRule" id="PRU00409"/>
    </source>
</evidence>
<keyword evidence="2 4" id="KW-0547">Nucleotide-binding</keyword>
<dbReference type="NCBIfam" id="NF009403">
    <property type="entry name" value="PRK12767.1-2"/>
    <property type="match status" value="1"/>
</dbReference>
<dbReference type="PANTHER" id="PTHR43585">
    <property type="entry name" value="FUMIPYRROLE BIOSYNTHESIS PROTEIN C"/>
    <property type="match status" value="1"/>
</dbReference>
<gene>
    <name evidence="6" type="ORF">EDC18_107103</name>
</gene>
<dbReference type="Pfam" id="PF21360">
    <property type="entry name" value="PylC-like_N"/>
    <property type="match status" value="1"/>
</dbReference>
<dbReference type="GO" id="GO:0016874">
    <property type="term" value="F:ligase activity"/>
    <property type="evidence" value="ECO:0007669"/>
    <property type="project" value="UniProtKB-KW"/>
</dbReference>
<evidence type="ECO:0000256" key="2">
    <source>
        <dbReference type="ARBA" id="ARBA00022741"/>
    </source>
</evidence>
<dbReference type="GO" id="GO:0046872">
    <property type="term" value="F:metal ion binding"/>
    <property type="evidence" value="ECO:0007669"/>
    <property type="project" value="InterPro"/>
</dbReference>
<organism evidence="6 7">
    <name type="scientific">Natranaerovirga pectinivora</name>
    <dbReference type="NCBI Taxonomy" id="682400"/>
    <lineage>
        <taxon>Bacteria</taxon>
        <taxon>Bacillati</taxon>
        <taxon>Bacillota</taxon>
        <taxon>Clostridia</taxon>
        <taxon>Lachnospirales</taxon>
        <taxon>Natranaerovirgaceae</taxon>
        <taxon>Natranaerovirga</taxon>
    </lineage>
</organism>
<comment type="caution">
    <text evidence="6">The sequence shown here is derived from an EMBL/GenBank/DDBJ whole genome shotgun (WGS) entry which is preliminary data.</text>
</comment>
<dbReference type="Pfam" id="PF02655">
    <property type="entry name" value="ATP-grasp_3"/>
    <property type="match status" value="1"/>
</dbReference>
<dbReference type="GO" id="GO:0005524">
    <property type="term" value="F:ATP binding"/>
    <property type="evidence" value="ECO:0007669"/>
    <property type="project" value="UniProtKB-UniRule"/>
</dbReference>
<reference evidence="6 7" key="1">
    <citation type="submission" date="2019-03" db="EMBL/GenBank/DDBJ databases">
        <title>Genomic Encyclopedia of Type Strains, Phase IV (KMG-IV): sequencing the most valuable type-strain genomes for metagenomic binning, comparative biology and taxonomic classification.</title>
        <authorList>
            <person name="Goeker M."/>
        </authorList>
    </citation>
    <scope>NUCLEOTIDE SEQUENCE [LARGE SCALE GENOMIC DNA]</scope>
    <source>
        <strain evidence="6 7">DSM 24629</strain>
    </source>
</reference>
<protein>
    <submittedName>
        <fullName evidence="6">Carbamoyl-phosphate synthase large subunit</fullName>
    </submittedName>
</protein>
<dbReference type="RefSeq" id="WP_132252956.1">
    <property type="nucleotide sequence ID" value="NZ_SMAL01000007.1"/>
</dbReference>
<dbReference type="Gene3D" id="3.30.470.20">
    <property type="entry name" value="ATP-grasp fold, B domain"/>
    <property type="match status" value="1"/>
</dbReference>
<dbReference type="EMBL" id="SMAL01000007">
    <property type="protein sequence ID" value="TCT14034.1"/>
    <property type="molecule type" value="Genomic_DNA"/>
</dbReference>
<dbReference type="PROSITE" id="PS50975">
    <property type="entry name" value="ATP_GRASP"/>
    <property type="match status" value="1"/>
</dbReference>